<comment type="caution">
    <text evidence="4">The sequence shown here is derived from an EMBL/GenBank/DDBJ whole genome shotgun (WGS) entry which is preliminary data.</text>
</comment>
<dbReference type="EMBL" id="VFOK01000001">
    <property type="protein sequence ID" value="TQL34648.1"/>
    <property type="molecule type" value="Genomic_DNA"/>
</dbReference>
<gene>
    <name evidence="4" type="ORF">FB554_2825</name>
</gene>
<dbReference type="PANTHER" id="PTHR40048">
    <property type="entry name" value="RHAMNOSYL O-METHYLTRANSFERASE"/>
    <property type="match status" value="1"/>
</dbReference>
<dbReference type="AlphaFoldDB" id="A0A542XFP3"/>
<feature type="region of interest" description="Disordered" evidence="3">
    <location>
        <begin position="203"/>
        <end position="222"/>
    </location>
</feature>
<reference evidence="4 5" key="1">
    <citation type="submission" date="2019-06" db="EMBL/GenBank/DDBJ databases">
        <title>Sequencing the genomes of 1000 actinobacteria strains.</title>
        <authorList>
            <person name="Klenk H.-P."/>
        </authorList>
    </citation>
    <scope>NUCLEOTIDE SEQUENCE [LARGE SCALE GENOMIC DNA]</scope>
    <source>
        <strain evidence="4 5">DSM 24617</strain>
    </source>
</reference>
<evidence type="ECO:0000313" key="5">
    <source>
        <dbReference type="Proteomes" id="UP000318336"/>
    </source>
</evidence>
<evidence type="ECO:0000256" key="1">
    <source>
        <dbReference type="ARBA" id="ARBA00022603"/>
    </source>
</evidence>
<evidence type="ECO:0000313" key="4">
    <source>
        <dbReference type="EMBL" id="TQL34648.1"/>
    </source>
</evidence>
<dbReference type="Pfam" id="PF13578">
    <property type="entry name" value="Methyltransf_24"/>
    <property type="match status" value="1"/>
</dbReference>
<dbReference type="GO" id="GO:0008168">
    <property type="term" value="F:methyltransferase activity"/>
    <property type="evidence" value="ECO:0007669"/>
    <property type="project" value="UniProtKB-KW"/>
</dbReference>
<proteinExistence type="predicted"/>
<dbReference type="GO" id="GO:0005886">
    <property type="term" value="C:plasma membrane"/>
    <property type="evidence" value="ECO:0007669"/>
    <property type="project" value="TreeGrafter"/>
</dbReference>
<dbReference type="OrthoDB" id="240750at2"/>
<dbReference type="GO" id="GO:0071770">
    <property type="term" value="P:DIM/DIP cell wall layer assembly"/>
    <property type="evidence" value="ECO:0007669"/>
    <property type="project" value="TreeGrafter"/>
</dbReference>
<dbReference type="PANTHER" id="PTHR40048:SF1">
    <property type="entry name" value="RHAMNOSYL O-METHYLTRANSFERASE"/>
    <property type="match status" value="1"/>
</dbReference>
<organism evidence="4 5">
    <name type="scientific">Barrientosiimonas humi</name>
    <dbReference type="NCBI Taxonomy" id="999931"/>
    <lineage>
        <taxon>Bacteria</taxon>
        <taxon>Bacillati</taxon>
        <taxon>Actinomycetota</taxon>
        <taxon>Actinomycetes</taxon>
        <taxon>Micrococcales</taxon>
        <taxon>Dermacoccaceae</taxon>
        <taxon>Barrientosiimonas</taxon>
    </lineage>
</organism>
<evidence type="ECO:0000256" key="2">
    <source>
        <dbReference type="ARBA" id="ARBA00022679"/>
    </source>
</evidence>
<sequence length="222" mass="24021">MTLPAETAEIASAVKGFMPGDEGEALYAVATSARPGTWLEIGTYCGKSTVLLAAAAREVGAQVVTVDHHHGSEENQPGWEWHDTSMVDPRTGRLDTLPTFRQTYDDHLADVVTAVVATTAQVASWWQTGVELLFLDGNHTEETAQHDYAAFAPHVVPGGLLLVHDVFPDPADGGQAPWHVVERALTDGFEQVAVTGSLRTLRRPQSWSSSARNERVSRPTGR</sequence>
<dbReference type="SUPFAM" id="SSF53335">
    <property type="entry name" value="S-adenosyl-L-methionine-dependent methyltransferases"/>
    <property type="match status" value="1"/>
</dbReference>
<dbReference type="GO" id="GO:0032259">
    <property type="term" value="P:methylation"/>
    <property type="evidence" value="ECO:0007669"/>
    <property type="project" value="UniProtKB-KW"/>
</dbReference>
<dbReference type="RefSeq" id="WP_142007015.1">
    <property type="nucleotide sequence ID" value="NZ_CAJTBP010000001.1"/>
</dbReference>
<keyword evidence="5" id="KW-1185">Reference proteome</keyword>
<keyword evidence="1 4" id="KW-0489">Methyltransferase</keyword>
<dbReference type="Proteomes" id="UP000318336">
    <property type="component" value="Unassembled WGS sequence"/>
</dbReference>
<name>A0A542XFP3_9MICO</name>
<dbReference type="Gene3D" id="3.40.50.150">
    <property type="entry name" value="Vaccinia Virus protein VP39"/>
    <property type="match status" value="1"/>
</dbReference>
<protein>
    <submittedName>
        <fullName evidence="4">Methyltransferase family protein</fullName>
    </submittedName>
</protein>
<dbReference type="InterPro" id="IPR029063">
    <property type="entry name" value="SAM-dependent_MTases_sf"/>
</dbReference>
<feature type="compositionally biased region" description="Basic and acidic residues" evidence="3">
    <location>
        <begin position="212"/>
        <end position="222"/>
    </location>
</feature>
<keyword evidence="2 4" id="KW-0808">Transferase</keyword>
<accession>A0A542XFP3</accession>
<evidence type="ECO:0000256" key="3">
    <source>
        <dbReference type="SAM" id="MobiDB-lite"/>
    </source>
</evidence>